<evidence type="ECO:0000313" key="2">
    <source>
        <dbReference type="EMBL" id="KAK1847183.1"/>
    </source>
</evidence>
<protein>
    <submittedName>
        <fullName evidence="2">Uncharacterized protein</fullName>
    </submittedName>
</protein>
<gene>
    <name evidence="2" type="ORF">CCHR01_10165</name>
</gene>
<dbReference type="Proteomes" id="UP001243330">
    <property type="component" value="Unassembled WGS sequence"/>
</dbReference>
<organism evidence="2 3">
    <name type="scientific">Colletotrichum chrysophilum</name>
    <dbReference type="NCBI Taxonomy" id="1836956"/>
    <lineage>
        <taxon>Eukaryota</taxon>
        <taxon>Fungi</taxon>
        <taxon>Dikarya</taxon>
        <taxon>Ascomycota</taxon>
        <taxon>Pezizomycotina</taxon>
        <taxon>Sordariomycetes</taxon>
        <taxon>Hypocreomycetidae</taxon>
        <taxon>Glomerellales</taxon>
        <taxon>Glomerellaceae</taxon>
        <taxon>Colletotrichum</taxon>
        <taxon>Colletotrichum gloeosporioides species complex</taxon>
    </lineage>
</organism>
<comment type="caution">
    <text evidence="2">The sequence shown here is derived from an EMBL/GenBank/DDBJ whole genome shotgun (WGS) entry which is preliminary data.</text>
</comment>
<keyword evidence="3" id="KW-1185">Reference proteome</keyword>
<sequence>MFTFLKIIDILKAMRPKDNHAYSDAYRETNTTNNNNNDDSLKDKDDKDKNDDKDEDD</sequence>
<name>A0AAD9AFJ9_9PEZI</name>
<reference evidence="2" key="1">
    <citation type="submission" date="2023-01" db="EMBL/GenBank/DDBJ databases">
        <title>Colletotrichum chrysophilum M932 genome sequence.</title>
        <authorList>
            <person name="Baroncelli R."/>
        </authorList>
    </citation>
    <scope>NUCLEOTIDE SEQUENCE</scope>
    <source>
        <strain evidence="2">M932</strain>
    </source>
</reference>
<accession>A0AAD9AFJ9</accession>
<dbReference type="AlphaFoldDB" id="A0AAD9AFJ9"/>
<feature type="compositionally biased region" description="Basic and acidic residues" evidence="1">
    <location>
        <begin position="39"/>
        <end position="57"/>
    </location>
</feature>
<evidence type="ECO:0000313" key="3">
    <source>
        <dbReference type="Proteomes" id="UP001243330"/>
    </source>
</evidence>
<dbReference type="EMBL" id="JAQOWY010000210">
    <property type="protein sequence ID" value="KAK1847183.1"/>
    <property type="molecule type" value="Genomic_DNA"/>
</dbReference>
<proteinExistence type="predicted"/>
<feature type="region of interest" description="Disordered" evidence="1">
    <location>
        <begin position="17"/>
        <end position="57"/>
    </location>
</feature>
<feature type="compositionally biased region" description="Basic and acidic residues" evidence="1">
    <location>
        <begin position="17"/>
        <end position="27"/>
    </location>
</feature>
<evidence type="ECO:0000256" key="1">
    <source>
        <dbReference type="SAM" id="MobiDB-lite"/>
    </source>
</evidence>